<comment type="caution">
    <text evidence="1">The sequence shown here is derived from an EMBL/GenBank/DDBJ whole genome shotgun (WGS) entry which is preliminary data.</text>
</comment>
<gene>
    <name evidence="1" type="ORF">M076_4035</name>
</gene>
<accession>A0A016A6Q6</accession>
<evidence type="ECO:0000313" key="2">
    <source>
        <dbReference type="Proteomes" id="UP000022272"/>
    </source>
</evidence>
<dbReference type="InterPro" id="IPR036515">
    <property type="entry name" value="Transposase_17_sf"/>
</dbReference>
<dbReference type="GO" id="GO:0004803">
    <property type="term" value="F:transposase activity"/>
    <property type="evidence" value="ECO:0007669"/>
    <property type="project" value="InterPro"/>
</dbReference>
<sequence>MEPGLRELLNAKPVDNGREIRKIEIISDHIHVFVKAILSDFIVHIILQLKGYVFFIIRFE</sequence>
<protein>
    <submittedName>
        <fullName evidence="1">Transposase IS200 like family protein</fullName>
    </submittedName>
</protein>
<dbReference type="GO" id="GO:0003677">
    <property type="term" value="F:DNA binding"/>
    <property type="evidence" value="ECO:0007669"/>
    <property type="project" value="InterPro"/>
</dbReference>
<dbReference type="Proteomes" id="UP000022272">
    <property type="component" value="Unassembled WGS sequence"/>
</dbReference>
<organism evidence="1 2">
    <name type="scientific">Bacteroides fragilis str. 2-F-2 #4</name>
    <dbReference type="NCBI Taxonomy" id="1339280"/>
    <lineage>
        <taxon>Bacteria</taxon>
        <taxon>Pseudomonadati</taxon>
        <taxon>Bacteroidota</taxon>
        <taxon>Bacteroidia</taxon>
        <taxon>Bacteroidales</taxon>
        <taxon>Bacteroidaceae</taxon>
        <taxon>Bacteroides</taxon>
    </lineage>
</organism>
<reference evidence="1 2" key="1">
    <citation type="submission" date="2014-02" db="EMBL/GenBank/DDBJ databases">
        <authorList>
            <person name="Sears C."/>
            <person name="Carroll K."/>
            <person name="Sack B.R."/>
            <person name="Qadri F."/>
            <person name="Myers L.L."/>
            <person name="Chung G.-T."/>
            <person name="Escheverria P."/>
            <person name="Fraser C.M."/>
            <person name="Sadzewicz L."/>
            <person name="Shefchek K.A."/>
            <person name="Tallon L."/>
            <person name="Das S.P."/>
            <person name="Daugherty S."/>
            <person name="Mongodin E.F."/>
        </authorList>
    </citation>
    <scope>NUCLEOTIDE SEQUENCE [LARGE SCALE GENOMIC DNA]</scope>
    <source>
        <strain evidence="1 2">2-F-2 #4</strain>
    </source>
</reference>
<dbReference type="AlphaFoldDB" id="A0A016A6Q6"/>
<proteinExistence type="predicted"/>
<evidence type="ECO:0000313" key="1">
    <source>
        <dbReference type="EMBL" id="EXZ42774.1"/>
    </source>
</evidence>
<dbReference type="GO" id="GO:0006313">
    <property type="term" value="P:DNA transposition"/>
    <property type="evidence" value="ECO:0007669"/>
    <property type="project" value="InterPro"/>
</dbReference>
<dbReference type="SUPFAM" id="SSF143422">
    <property type="entry name" value="Transposase IS200-like"/>
    <property type="match status" value="1"/>
</dbReference>
<dbReference type="EMBL" id="JGDM01000091">
    <property type="protein sequence ID" value="EXZ42774.1"/>
    <property type="molecule type" value="Genomic_DNA"/>
</dbReference>
<dbReference type="PATRIC" id="fig|1339280.3.peg.3864"/>
<name>A0A016A6Q6_BACFG</name>